<evidence type="ECO:0000313" key="1">
    <source>
        <dbReference type="EMBL" id="MFC0262590.1"/>
    </source>
</evidence>
<accession>A0ABV6FTH1</accession>
<dbReference type="Proteomes" id="UP001589797">
    <property type="component" value="Unassembled WGS sequence"/>
</dbReference>
<evidence type="ECO:0000313" key="2">
    <source>
        <dbReference type="Proteomes" id="UP001589797"/>
    </source>
</evidence>
<dbReference type="EMBL" id="JBHLWI010000019">
    <property type="protein sequence ID" value="MFC0262590.1"/>
    <property type="molecule type" value="Genomic_DNA"/>
</dbReference>
<name>A0ABV6FTH1_9BACT</name>
<reference evidence="1 2" key="1">
    <citation type="submission" date="2024-09" db="EMBL/GenBank/DDBJ databases">
        <authorList>
            <person name="Sun Q."/>
            <person name="Mori K."/>
        </authorList>
    </citation>
    <scope>NUCLEOTIDE SEQUENCE [LARGE SCALE GENOMIC DNA]</scope>
    <source>
        <strain evidence="1 2">CCM 7650</strain>
    </source>
</reference>
<proteinExistence type="predicted"/>
<organism evidence="1 2">
    <name type="scientific">Fontibacter flavus</name>
    <dbReference type="NCBI Taxonomy" id="654838"/>
    <lineage>
        <taxon>Bacteria</taxon>
        <taxon>Pseudomonadati</taxon>
        <taxon>Bacteroidota</taxon>
        <taxon>Cytophagia</taxon>
        <taxon>Cytophagales</taxon>
        <taxon>Cyclobacteriaceae</taxon>
        <taxon>Fontibacter</taxon>
    </lineage>
</organism>
<keyword evidence="2" id="KW-1185">Reference proteome</keyword>
<dbReference type="RefSeq" id="WP_382387044.1">
    <property type="nucleotide sequence ID" value="NZ_JBHLWI010000019.1"/>
</dbReference>
<protein>
    <submittedName>
        <fullName evidence="1">Uncharacterized protein</fullName>
    </submittedName>
</protein>
<comment type="caution">
    <text evidence="1">The sequence shown here is derived from an EMBL/GenBank/DDBJ whole genome shotgun (WGS) entry which is preliminary data.</text>
</comment>
<gene>
    <name evidence="1" type="ORF">ACFFIP_07825</name>
</gene>
<sequence length="118" mass="13980">MQESWEFILAENKIEQCSENFIRSILEKNKKELGIFLSYYYKREGAVAENVILDGSIDFISKFTGKFTVEFDLVHFNACLNIHDQKKEKMDLNFEIKQENSSLQLKGPYWPEREMDDI</sequence>